<gene>
    <name evidence="1" type="ORF">QOZ99_003619</name>
</gene>
<comment type="caution">
    <text evidence="1">The sequence shown here is derived from an EMBL/GenBank/DDBJ whole genome shotgun (WGS) entry which is preliminary data.</text>
</comment>
<dbReference type="EMBL" id="JAUSVR010000015">
    <property type="protein sequence ID" value="MDQ0512707.1"/>
    <property type="molecule type" value="Genomic_DNA"/>
</dbReference>
<sequence>MGNVVNLIPAPTLACSRKREEALGVIIPRLKRLRSTAGAYGIAGRVTFDIATVNDLTCHFHETAEGIYFRVDADGDRRPLMTGYYDNRGRTAQTHGPVHVMSWRRGWEDRLF</sequence>
<evidence type="ECO:0000313" key="2">
    <source>
        <dbReference type="Proteomes" id="UP001235094"/>
    </source>
</evidence>
<name>A0ABU0LVE6_9HYPH</name>
<protein>
    <submittedName>
        <fullName evidence="1">Uncharacterized protein</fullName>
    </submittedName>
</protein>
<keyword evidence="2" id="KW-1185">Reference proteome</keyword>
<dbReference type="Proteomes" id="UP001235094">
    <property type="component" value="Unassembled WGS sequence"/>
</dbReference>
<accession>A0ABU0LVE6</accession>
<organism evidence="1 2">
    <name type="scientific">Ancylobacter amanitiformis</name>
    <dbReference type="NCBI Taxonomy" id="217069"/>
    <lineage>
        <taxon>Bacteria</taxon>
        <taxon>Pseudomonadati</taxon>
        <taxon>Pseudomonadota</taxon>
        <taxon>Alphaproteobacteria</taxon>
        <taxon>Hyphomicrobiales</taxon>
        <taxon>Xanthobacteraceae</taxon>
        <taxon>Ancylobacter</taxon>
    </lineage>
</organism>
<evidence type="ECO:0000313" key="1">
    <source>
        <dbReference type="EMBL" id="MDQ0512707.1"/>
    </source>
</evidence>
<proteinExistence type="predicted"/>
<reference evidence="1 2" key="1">
    <citation type="submission" date="2023-07" db="EMBL/GenBank/DDBJ databases">
        <title>Genomic Encyclopedia of Type Strains, Phase IV (KMG-IV): sequencing the most valuable type-strain genomes for metagenomic binning, comparative biology and taxonomic classification.</title>
        <authorList>
            <person name="Goeker M."/>
        </authorList>
    </citation>
    <scope>NUCLEOTIDE SEQUENCE [LARGE SCALE GENOMIC DNA]</scope>
    <source>
        <strain evidence="1 2">DSM 15561</strain>
    </source>
</reference>
<dbReference type="RefSeq" id="WP_306891377.1">
    <property type="nucleotide sequence ID" value="NZ_JAUSVR010000015.1"/>
</dbReference>